<evidence type="ECO:0000313" key="2">
    <source>
        <dbReference type="EMBL" id="RSU04513.1"/>
    </source>
</evidence>
<accession>A0A430ABC6</accession>
<organism evidence="2 3">
    <name type="scientific">Vagococcus fessus</name>
    <dbReference type="NCBI Taxonomy" id="120370"/>
    <lineage>
        <taxon>Bacteria</taxon>
        <taxon>Bacillati</taxon>
        <taxon>Bacillota</taxon>
        <taxon>Bacilli</taxon>
        <taxon>Lactobacillales</taxon>
        <taxon>Enterococcaceae</taxon>
        <taxon>Vagococcus</taxon>
    </lineage>
</organism>
<keyword evidence="3" id="KW-1185">Reference proteome</keyword>
<keyword evidence="1" id="KW-0472">Membrane</keyword>
<dbReference type="AlphaFoldDB" id="A0A430ABC6"/>
<dbReference type="EMBL" id="NGJY01000001">
    <property type="protein sequence ID" value="RSU04513.1"/>
    <property type="molecule type" value="Genomic_DNA"/>
</dbReference>
<keyword evidence="1" id="KW-0812">Transmembrane</keyword>
<dbReference type="Proteomes" id="UP000287101">
    <property type="component" value="Unassembled WGS sequence"/>
</dbReference>
<feature type="transmembrane region" description="Helical" evidence="1">
    <location>
        <begin position="6"/>
        <end position="25"/>
    </location>
</feature>
<comment type="caution">
    <text evidence="2">The sequence shown here is derived from an EMBL/GenBank/DDBJ whole genome shotgun (WGS) entry which is preliminary data.</text>
</comment>
<reference evidence="2 3" key="1">
    <citation type="submission" date="2017-05" db="EMBL/GenBank/DDBJ databases">
        <title>Vagococcus spp. assemblies.</title>
        <authorList>
            <person name="Gulvik C.A."/>
        </authorList>
    </citation>
    <scope>NUCLEOTIDE SEQUENCE [LARGE SCALE GENOMIC DNA]</scope>
    <source>
        <strain evidence="2 3">CCUG 41755</strain>
    </source>
</reference>
<evidence type="ECO:0000313" key="3">
    <source>
        <dbReference type="Proteomes" id="UP000287101"/>
    </source>
</evidence>
<keyword evidence="1" id="KW-1133">Transmembrane helix</keyword>
<protein>
    <submittedName>
        <fullName evidence="2">Uncharacterized protein</fullName>
    </submittedName>
</protein>
<evidence type="ECO:0000256" key="1">
    <source>
        <dbReference type="SAM" id="Phobius"/>
    </source>
</evidence>
<gene>
    <name evidence="2" type="ORF">CBF31_00395</name>
</gene>
<sequence length="61" mass="6983">MRLMISVCLFILALIILPVIVILSFKSYRDYFRRKKANHSTVKALSLTVIEGLVDIIMCVL</sequence>
<name>A0A430ABC6_9ENTE</name>
<proteinExistence type="predicted"/>